<reference evidence="3" key="1">
    <citation type="journal article" date="2021" name="Front. Plant Sci.">
        <title>Chromosome-Scale Genome Assembly for Chinese Sour Jujube and Insights Into Its Genome Evolution and Domestication Signature.</title>
        <authorList>
            <person name="Shen L.-Y."/>
            <person name="Luo H."/>
            <person name="Wang X.-L."/>
            <person name="Wang X.-M."/>
            <person name="Qiu X.-J."/>
            <person name="Liu H."/>
            <person name="Zhou S.-S."/>
            <person name="Jia K.-H."/>
            <person name="Nie S."/>
            <person name="Bao Y.-T."/>
            <person name="Zhang R.-G."/>
            <person name="Yun Q.-Z."/>
            <person name="Chai Y.-H."/>
            <person name="Lu J.-Y."/>
            <person name="Li Y."/>
            <person name="Zhao S.-W."/>
            <person name="Mao J.-F."/>
            <person name="Jia S.-G."/>
            <person name="Mao Y.-M."/>
        </authorList>
    </citation>
    <scope>NUCLEOTIDE SEQUENCE</scope>
    <source>
        <strain evidence="3">AT0</strain>
        <tissue evidence="3">Leaf</tissue>
    </source>
</reference>
<dbReference type="Proteomes" id="UP000813462">
    <property type="component" value="Unassembled WGS sequence"/>
</dbReference>
<dbReference type="EMBL" id="JAEACU010000005">
    <property type="protein sequence ID" value="KAH7529092.1"/>
    <property type="molecule type" value="Genomic_DNA"/>
</dbReference>
<accession>A0A978VFF3</accession>
<comment type="similarity">
    <text evidence="1">Belongs to the GST superfamily.</text>
</comment>
<evidence type="ECO:0000259" key="2">
    <source>
        <dbReference type="PROSITE" id="PS50404"/>
    </source>
</evidence>
<protein>
    <recommendedName>
        <fullName evidence="1">Glutathione S-transferase</fullName>
        <ecNumber evidence="1">2.5.1.18</ecNumber>
    </recommendedName>
</protein>
<dbReference type="PROSITE" id="PS50404">
    <property type="entry name" value="GST_NTER"/>
    <property type="match status" value="1"/>
</dbReference>
<comment type="caution">
    <text evidence="3">The sequence shown here is derived from an EMBL/GenBank/DDBJ whole genome shotgun (WGS) entry which is preliminary data.</text>
</comment>
<dbReference type="PANTHER" id="PTHR11260:SF676">
    <property type="entry name" value="GLUTATHIONE S-TRANSFERASE U8"/>
    <property type="match status" value="1"/>
</dbReference>
<keyword evidence="1" id="KW-0963">Cytoplasm</keyword>
<keyword evidence="1" id="KW-0808">Transferase</keyword>
<evidence type="ECO:0000313" key="4">
    <source>
        <dbReference type="Proteomes" id="UP000813462"/>
    </source>
</evidence>
<dbReference type="SUPFAM" id="SSF52833">
    <property type="entry name" value="Thioredoxin-like"/>
    <property type="match status" value="1"/>
</dbReference>
<dbReference type="GO" id="GO:0005829">
    <property type="term" value="C:cytosol"/>
    <property type="evidence" value="ECO:0007669"/>
    <property type="project" value="UniProtKB-SubCell"/>
</dbReference>
<dbReference type="PANTHER" id="PTHR11260">
    <property type="entry name" value="GLUTATHIONE S-TRANSFERASE, GST, SUPERFAMILY, GST DOMAIN CONTAINING"/>
    <property type="match status" value="1"/>
</dbReference>
<comment type="function">
    <text evidence="1">Is involved in the conjugation of reduced glutathione to a wide number of exogenous and endogenous hydrophobic electrophiles.</text>
</comment>
<evidence type="ECO:0000313" key="3">
    <source>
        <dbReference type="EMBL" id="KAH7529092.1"/>
    </source>
</evidence>
<dbReference type="EC" id="2.5.1.18" evidence="1"/>
<organism evidence="3 4">
    <name type="scientific">Ziziphus jujuba var. spinosa</name>
    <dbReference type="NCBI Taxonomy" id="714518"/>
    <lineage>
        <taxon>Eukaryota</taxon>
        <taxon>Viridiplantae</taxon>
        <taxon>Streptophyta</taxon>
        <taxon>Embryophyta</taxon>
        <taxon>Tracheophyta</taxon>
        <taxon>Spermatophyta</taxon>
        <taxon>Magnoliopsida</taxon>
        <taxon>eudicotyledons</taxon>
        <taxon>Gunneridae</taxon>
        <taxon>Pentapetalae</taxon>
        <taxon>rosids</taxon>
        <taxon>fabids</taxon>
        <taxon>Rosales</taxon>
        <taxon>Rhamnaceae</taxon>
        <taxon>Paliureae</taxon>
        <taxon>Ziziphus</taxon>
    </lineage>
</organism>
<dbReference type="GO" id="GO:0006749">
    <property type="term" value="P:glutathione metabolic process"/>
    <property type="evidence" value="ECO:0007669"/>
    <property type="project" value="TreeGrafter"/>
</dbReference>
<dbReference type="Gene3D" id="3.40.30.10">
    <property type="entry name" value="Glutaredoxin"/>
    <property type="match status" value="1"/>
</dbReference>
<sequence length="163" mass="18246">MTEENKVTLHGVWASPFSKRLEIGLKLKAVAFKYVQEDLMDKSLSLLEYPVVYKNVLLLVHNGKPILQVFESMSLVSSSDKETREKASKELFEKLKVFEEGMKEIFPDGIPCVDSNSVCVGILDVLLPTERPVAKEKTPPHHKLVAVLHTFRNAALKSSATLP</sequence>
<gene>
    <name evidence="3" type="ORF">FEM48_Zijuj05G0147400</name>
</gene>
<feature type="domain" description="GST N-terminal" evidence="2">
    <location>
        <begin position="5"/>
        <end position="87"/>
    </location>
</feature>
<dbReference type="InterPro" id="IPR045073">
    <property type="entry name" value="Omega/Tau-like"/>
</dbReference>
<dbReference type="InterPro" id="IPR036249">
    <property type="entry name" value="Thioredoxin-like_sf"/>
</dbReference>
<comment type="subcellular location">
    <subcellularLocation>
        <location evidence="1">Cytoplasm</location>
        <location evidence="1">Cytosol</location>
    </subcellularLocation>
</comment>
<dbReference type="AlphaFoldDB" id="A0A978VFF3"/>
<dbReference type="GO" id="GO:0004364">
    <property type="term" value="F:glutathione transferase activity"/>
    <property type="evidence" value="ECO:0007669"/>
    <property type="project" value="UniProtKB-UniRule"/>
</dbReference>
<dbReference type="InterPro" id="IPR004045">
    <property type="entry name" value="Glutathione_S-Trfase_N"/>
</dbReference>
<name>A0A978VFF3_ZIZJJ</name>
<comment type="catalytic activity">
    <reaction evidence="1">
        <text>RX + glutathione = an S-substituted glutathione + a halide anion + H(+)</text>
        <dbReference type="Rhea" id="RHEA:16437"/>
        <dbReference type="ChEBI" id="CHEBI:15378"/>
        <dbReference type="ChEBI" id="CHEBI:16042"/>
        <dbReference type="ChEBI" id="CHEBI:17792"/>
        <dbReference type="ChEBI" id="CHEBI:57925"/>
        <dbReference type="ChEBI" id="CHEBI:90779"/>
        <dbReference type="EC" id="2.5.1.18"/>
    </reaction>
</comment>
<evidence type="ECO:0000256" key="1">
    <source>
        <dbReference type="RuleBase" id="RU369102"/>
    </source>
</evidence>
<proteinExistence type="inferred from homology"/>